<reference evidence="2" key="1">
    <citation type="journal article" date="2014" name="Int. J. Syst. Evol. Microbiol.">
        <title>Complete genome sequence of Corynebacterium casei LMG S-19264T (=DSM 44701T), isolated from a smear-ripened cheese.</title>
        <authorList>
            <consortium name="US DOE Joint Genome Institute (JGI-PGF)"/>
            <person name="Walter F."/>
            <person name="Albersmeier A."/>
            <person name="Kalinowski J."/>
            <person name="Ruckert C."/>
        </authorList>
    </citation>
    <scope>NUCLEOTIDE SEQUENCE</scope>
    <source>
        <strain evidence="2">JCM 4834</strain>
    </source>
</reference>
<evidence type="ECO:0000313" key="3">
    <source>
        <dbReference type="EMBL" id="QEU77087.1"/>
    </source>
</evidence>
<dbReference type="RefSeq" id="WP_150516189.1">
    <property type="nucleotide sequence ID" value="NZ_BMVX01000024.1"/>
</dbReference>
<reference evidence="3 4" key="2">
    <citation type="submission" date="2017-09" db="EMBL/GenBank/DDBJ databases">
        <authorList>
            <person name="Lee N."/>
            <person name="Cho B.-K."/>
        </authorList>
    </citation>
    <scope>NUCLEOTIDE SEQUENCE [LARGE SCALE GENOMIC DNA]</scope>
    <source>
        <strain evidence="3 4">ATCC 27467</strain>
    </source>
</reference>
<name>A0A5P2UKG3_9ACTN</name>
<gene>
    <name evidence="3" type="ORF">CP968_01075</name>
    <name evidence="2" type="ORF">GCM10010371_53010</name>
</gene>
<evidence type="ECO:0000313" key="2">
    <source>
        <dbReference type="EMBL" id="GGZ86456.1"/>
    </source>
</evidence>
<keyword evidence="1" id="KW-0732">Signal</keyword>
<dbReference type="OrthoDB" id="4350624at2"/>
<sequence>MRPSRFAGLAVLATAGALTATFALSSSAVAVAPATATATYNCGSWGTGLGTLTATDSGGVKKIKLTSTAITMPIGSSADPNSITTTLKTKKNDGTEVDFSGKVNPAMTGPNPITLGAVPLSSGSLATGNTTNSWLLTGTPSATNWSLRIVTSSPTVATVYCIATTNQSSAFTW</sequence>
<evidence type="ECO:0000256" key="1">
    <source>
        <dbReference type="SAM" id="SignalP"/>
    </source>
</evidence>
<evidence type="ECO:0000313" key="4">
    <source>
        <dbReference type="Proteomes" id="UP000326831"/>
    </source>
</evidence>
<protein>
    <submittedName>
        <fullName evidence="3">Uncharacterized protein</fullName>
    </submittedName>
</protein>
<dbReference type="Proteomes" id="UP000326831">
    <property type="component" value="Chromosome"/>
</dbReference>
<organism evidence="3 4">
    <name type="scientific">Streptomyces subrutilus</name>
    <dbReference type="NCBI Taxonomy" id="36818"/>
    <lineage>
        <taxon>Bacteria</taxon>
        <taxon>Bacillati</taxon>
        <taxon>Actinomycetota</taxon>
        <taxon>Actinomycetes</taxon>
        <taxon>Kitasatosporales</taxon>
        <taxon>Streptomycetaceae</taxon>
        <taxon>Streptomyces</taxon>
    </lineage>
</organism>
<dbReference type="Proteomes" id="UP000634660">
    <property type="component" value="Unassembled WGS sequence"/>
</dbReference>
<keyword evidence="4" id="KW-1185">Reference proteome</keyword>
<reference evidence="2" key="3">
    <citation type="submission" date="2020-09" db="EMBL/GenBank/DDBJ databases">
        <authorList>
            <person name="Sun Q."/>
            <person name="Ohkuma M."/>
        </authorList>
    </citation>
    <scope>NUCLEOTIDE SEQUENCE</scope>
    <source>
        <strain evidence="2">JCM 4834</strain>
    </source>
</reference>
<dbReference type="EMBL" id="CP023701">
    <property type="protein sequence ID" value="QEU77087.1"/>
    <property type="molecule type" value="Genomic_DNA"/>
</dbReference>
<feature type="signal peptide" evidence="1">
    <location>
        <begin position="1"/>
        <end position="30"/>
    </location>
</feature>
<dbReference type="EMBL" id="BMVX01000024">
    <property type="protein sequence ID" value="GGZ86456.1"/>
    <property type="molecule type" value="Genomic_DNA"/>
</dbReference>
<dbReference type="KEGG" id="ssub:CP968_01075"/>
<dbReference type="AlphaFoldDB" id="A0A5P2UKG3"/>
<accession>A0A5P2UKG3</accession>
<proteinExistence type="predicted"/>
<feature type="chain" id="PRO_5044622776" evidence="1">
    <location>
        <begin position="31"/>
        <end position="173"/>
    </location>
</feature>